<dbReference type="Pfam" id="PF07831">
    <property type="entry name" value="PYNP_C"/>
    <property type="match status" value="1"/>
</dbReference>
<keyword evidence="1" id="KW-0808">Transferase</keyword>
<evidence type="ECO:0000259" key="2">
    <source>
        <dbReference type="SMART" id="SM00941"/>
    </source>
</evidence>
<dbReference type="PANTHER" id="PTHR10515">
    <property type="entry name" value="THYMIDINE PHOSPHORYLASE"/>
    <property type="match status" value="1"/>
</dbReference>
<reference evidence="3 4" key="1">
    <citation type="submission" date="2019-09" db="EMBL/GenBank/DDBJ databases">
        <title>Draft genome sequences of 48 bacterial type strains from the CCUG.</title>
        <authorList>
            <person name="Tunovic T."/>
            <person name="Pineiro-Iglesias B."/>
            <person name="Unosson C."/>
            <person name="Inganas E."/>
            <person name="Ohlen M."/>
            <person name="Cardew S."/>
            <person name="Jensie-Markopoulos S."/>
            <person name="Salva-Serra F."/>
            <person name="Jaen-Luchoro D."/>
            <person name="Karlsson R."/>
            <person name="Svensson-Stadler L."/>
            <person name="Chun J."/>
            <person name="Moore E."/>
        </authorList>
    </citation>
    <scope>NUCLEOTIDE SEQUENCE [LARGE SCALE GENOMIC DNA]</scope>
    <source>
        <strain evidence="3 4">CCUG 65687</strain>
    </source>
</reference>
<name>A0A6L3N9T0_9BURK</name>
<evidence type="ECO:0000313" key="3">
    <source>
        <dbReference type="EMBL" id="KAB0652429.1"/>
    </source>
</evidence>
<dbReference type="GO" id="GO:0006206">
    <property type="term" value="P:pyrimidine nucleobase metabolic process"/>
    <property type="evidence" value="ECO:0007669"/>
    <property type="project" value="InterPro"/>
</dbReference>
<dbReference type="SUPFAM" id="SSF54680">
    <property type="entry name" value="Pyrimidine nucleoside phosphorylase C-terminal domain"/>
    <property type="match status" value="1"/>
</dbReference>
<evidence type="ECO:0000256" key="1">
    <source>
        <dbReference type="ARBA" id="ARBA00022679"/>
    </source>
</evidence>
<dbReference type="InterPro" id="IPR000053">
    <property type="entry name" value="Thymidine/pyrmidine_PPase"/>
</dbReference>
<proteinExistence type="predicted"/>
<dbReference type="PANTHER" id="PTHR10515:SF0">
    <property type="entry name" value="THYMIDINE PHOSPHORYLASE"/>
    <property type="match status" value="1"/>
</dbReference>
<dbReference type="Proteomes" id="UP000473571">
    <property type="component" value="Unassembled WGS sequence"/>
</dbReference>
<feature type="non-terminal residue" evidence="3">
    <location>
        <position position="1"/>
    </location>
</feature>
<comment type="caution">
    <text evidence="3">The sequence shown here is derived from an EMBL/GenBank/DDBJ whole genome shotgun (WGS) entry which is preliminary data.</text>
</comment>
<dbReference type="EMBL" id="VZOL01000583">
    <property type="protein sequence ID" value="KAB0652429.1"/>
    <property type="molecule type" value="Genomic_DNA"/>
</dbReference>
<dbReference type="GO" id="GO:0004645">
    <property type="term" value="F:1,4-alpha-oligoglucan phosphorylase activity"/>
    <property type="evidence" value="ECO:0007669"/>
    <property type="project" value="InterPro"/>
</dbReference>
<gene>
    <name evidence="3" type="ORF">F7R13_26985</name>
</gene>
<dbReference type="GO" id="GO:0005829">
    <property type="term" value="C:cytosol"/>
    <property type="evidence" value="ECO:0007669"/>
    <property type="project" value="TreeGrafter"/>
</dbReference>
<evidence type="ECO:0000313" key="4">
    <source>
        <dbReference type="Proteomes" id="UP000473571"/>
    </source>
</evidence>
<feature type="domain" description="Pyrimidine nucleoside phosphorylase C-terminal" evidence="2">
    <location>
        <begin position="1"/>
        <end position="64"/>
    </location>
</feature>
<dbReference type="GO" id="GO:0006213">
    <property type="term" value="P:pyrimidine nucleoside metabolic process"/>
    <property type="evidence" value="ECO:0007669"/>
    <property type="project" value="InterPro"/>
</dbReference>
<sequence length="78" mass="8140">LAVVALGGGRTRAEDAIDHRVGLTALAEIGQRVEAGQPLGYVHARDDAAAARAVEEVRQSYVLGETGDAPPTIYEQIG</sequence>
<dbReference type="SMART" id="SM00941">
    <property type="entry name" value="PYNP_C"/>
    <property type="match status" value="1"/>
</dbReference>
<dbReference type="AlphaFoldDB" id="A0A6L3N9T0"/>
<dbReference type="Gene3D" id="3.90.1170.30">
    <property type="entry name" value="Pyrimidine nucleoside phosphorylase-like, C-terminal domain"/>
    <property type="match status" value="1"/>
</dbReference>
<dbReference type="InterPro" id="IPR013102">
    <property type="entry name" value="PYNP_C"/>
</dbReference>
<organism evidence="3 4">
    <name type="scientific">Burkholderia territorii</name>
    <dbReference type="NCBI Taxonomy" id="1503055"/>
    <lineage>
        <taxon>Bacteria</taxon>
        <taxon>Pseudomonadati</taxon>
        <taxon>Pseudomonadota</taxon>
        <taxon>Betaproteobacteria</taxon>
        <taxon>Burkholderiales</taxon>
        <taxon>Burkholderiaceae</taxon>
        <taxon>Burkholderia</taxon>
        <taxon>Burkholderia cepacia complex</taxon>
    </lineage>
</organism>
<dbReference type="InterPro" id="IPR036566">
    <property type="entry name" value="PYNP-like_C_sf"/>
</dbReference>
<dbReference type="GO" id="GO:0016763">
    <property type="term" value="F:pentosyltransferase activity"/>
    <property type="evidence" value="ECO:0007669"/>
    <property type="project" value="InterPro"/>
</dbReference>
<accession>A0A6L3N9T0</accession>
<protein>
    <submittedName>
        <fullName evidence="3">Thymidine phosphorylase</fullName>
    </submittedName>
</protein>